<dbReference type="Proteomes" id="UP000007303">
    <property type="component" value="Unassembled WGS sequence"/>
</dbReference>
<dbReference type="InterPro" id="IPR044133">
    <property type="entry name" value="KMT2A_PHD3"/>
</dbReference>
<dbReference type="Pfam" id="PF13771">
    <property type="entry name" value="zf-HC5HC2H"/>
    <property type="match status" value="1"/>
</dbReference>
<evidence type="ECO:0000259" key="21">
    <source>
        <dbReference type="PROSITE" id="PS51805"/>
    </source>
</evidence>
<dbReference type="PROSITE" id="PS50016">
    <property type="entry name" value="ZF_PHD_2"/>
    <property type="match status" value="3"/>
</dbReference>
<dbReference type="GO" id="GO:0035097">
    <property type="term" value="C:histone methyltransferase complex"/>
    <property type="evidence" value="ECO:0007669"/>
    <property type="project" value="TreeGrafter"/>
</dbReference>
<reference evidence="23" key="1">
    <citation type="journal article" date="2004" name="Nature">
        <title>Genome duplication in the teleost fish Tetraodon nigroviridis reveals the early vertebrate proto-karyotype.</title>
        <authorList>
            <person name="Jaillon O."/>
            <person name="Aury J.-M."/>
            <person name="Brunet F."/>
            <person name="Petit J.-L."/>
            <person name="Stange-Thomann N."/>
            <person name="Mauceli E."/>
            <person name="Bouneau L."/>
            <person name="Fischer C."/>
            <person name="Ozouf-Costaz C."/>
            <person name="Bernot A."/>
            <person name="Nicaud S."/>
            <person name="Jaffe D."/>
            <person name="Fisher S."/>
            <person name="Lutfalla G."/>
            <person name="Dossat C."/>
            <person name="Segurens B."/>
            <person name="Dasilva C."/>
            <person name="Salanoubat M."/>
            <person name="Levy M."/>
            <person name="Boudet N."/>
            <person name="Castellano S."/>
            <person name="Anthouard V."/>
            <person name="Jubin C."/>
            <person name="Castelli V."/>
            <person name="Katinka M."/>
            <person name="Vacherie B."/>
            <person name="Biemont C."/>
            <person name="Skalli Z."/>
            <person name="Cattolico L."/>
            <person name="Poulain J."/>
            <person name="De Berardinis V."/>
            <person name="Cruaud C."/>
            <person name="Duprat S."/>
            <person name="Brottier P."/>
            <person name="Coutanceau J.-P."/>
            <person name="Gouzy J."/>
            <person name="Parra G."/>
            <person name="Lardier G."/>
            <person name="Chapple C."/>
            <person name="McKernan K.J."/>
            <person name="McEwan P."/>
            <person name="Bosak S."/>
            <person name="Kellis M."/>
            <person name="Volff J.-N."/>
            <person name="Guigo R."/>
            <person name="Zody M.C."/>
            <person name="Mesirov J."/>
            <person name="Lindblad-Toh K."/>
            <person name="Birren B."/>
            <person name="Nusbaum C."/>
            <person name="Kahn D."/>
            <person name="Robinson-Rechavi M."/>
            <person name="Laudet V."/>
            <person name="Schachter V."/>
            <person name="Quetier F."/>
            <person name="Saurin W."/>
            <person name="Scarpelli C."/>
            <person name="Wincker P."/>
            <person name="Lander E.S."/>
            <person name="Weissenbach J."/>
            <person name="Roest Crollius H."/>
        </authorList>
    </citation>
    <scope>NUCLEOTIDE SEQUENCE [LARGE SCALE GENOMIC DNA]</scope>
</reference>
<dbReference type="FunFam" id="3.30.40.10:FF:000002">
    <property type="entry name" value="Histone-lysine N-methyltransferase"/>
    <property type="match status" value="1"/>
</dbReference>
<keyword evidence="8" id="KW-0862">Zinc</keyword>
<feature type="region of interest" description="Disordered" evidence="18">
    <location>
        <begin position="1"/>
        <end position="107"/>
    </location>
</feature>
<dbReference type="GeneTree" id="ENSGT00940000163756"/>
<dbReference type="FunFam" id="3.30.160.360:FF:000004">
    <property type="entry name" value="Histone-lysine N-methyltransferase"/>
    <property type="match status" value="1"/>
</dbReference>
<dbReference type="GO" id="GO:0008270">
    <property type="term" value="F:zinc ion binding"/>
    <property type="evidence" value="ECO:0007669"/>
    <property type="project" value="UniProtKB-KW"/>
</dbReference>
<evidence type="ECO:0000256" key="7">
    <source>
        <dbReference type="ARBA" id="ARBA00022771"/>
    </source>
</evidence>
<reference evidence="22" key="2">
    <citation type="submission" date="2025-08" db="UniProtKB">
        <authorList>
            <consortium name="Ensembl"/>
        </authorList>
    </citation>
    <scope>IDENTIFICATION</scope>
</reference>
<keyword evidence="7 17" id="KW-0863">Zinc-finger</keyword>
<evidence type="ECO:0000256" key="14">
    <source>
        <dbReference type="ARBA" id="ARBA00023620"/>
    </source>
</evidence>
<dbReference type="Ensembl" id="ENSTNIT00000003211.1">
    <property type="protein sequence ID" value="ENSTNIP00000002397.1"/>
    <property type="gene ID" value="ENSTNIG00000019281.1"/>
</dbReference>
<dbReference type="InterPro" id="IPR003888">
    <property type="entry name" value="FYrich_N"/>
</dbReference>
<feature type="domain" description="PHD-type" evidence="20">
    <location>
        <begin position="195"/>
        <end position="250"/>
    </location>
</feature>
<keyword evidence="13" id="KW-0539">Nucleus</keyword>
<dbReference type="GO" id="GO:0045893">
    <property type="term" value="P:positive regulation of DNA-templated transcription"/>
    <property type="evidence" value="ECO:0007669"/>
    <property type="project" value="TreeGrafter"/>
</dbReference>
<dbReference type="InterPro" id="IPR034732">
    <property type="entry name" value="EPHD"/>
</dbReference>
<evidence type="ECO:0000256" key="1">
    <source>
        <dbReference type="ARBA" id="ARBA00004123"/>
    </source>
</evidence>
<dbReference type="AlphaFoldDB" id="H3C2C9"/>
<dbReference type="InterPro" id="IPR001487">
    <property type="entry name" value="Bromodomain"/>
</dbReference>
<evidence type="ECO:0000256" key="5">
    <source>
        <dbReference type="ARBA" id="ARBA00022723"/>
    </source>
</evidence>
<keyword evidence="12" id="KW-0804">Transcription</keyword>
<feature type="compositionally biased region" description="Polar residues" evidence="18">
    <location>
        <begin position="89"/>
        <end position="107"/>
    </location>
</feature>
<dbReference type="SUPFAM" id="SSF57903">
    <property type="entry name" value="FYVE/PHD zinc finger"/>
    <property type="match status" value="3"/>
</dbReference>
<dbReference type="CDD" id="cd05493">
    <property type="entry name" value="Bromo_ALL-1"/>
    <property type="match status" value="1"/>
</dbReference>
<feature type="compositionally biased region" description="Polar residues" evidence="18">
    <location>
        <begin position="1053"/>
        <end position="1067"/>
    </location>
</feature>
<keyword evidence="23" id="KW-1185">Reference proteome</keyword>
<evidence type="ECO:0000256" key="11">
    <source>
        <dbReference type="ARBA" id="ARBA00023117"/>
    </source>
</evidence>
<protein>
    <recommendedName>
        <fullName evidence="14">[histone H3]-lysine(4) N-methyltransferase</fullName>
        <ecNumber evidence="14">2.1.1.364</ecNumber>
    </recommendedName>
</protein>
<keyword evidence="5" id="KW-0479">Metal-binding</keyword>
<feature type="compositionally biased region" description="Pro residues" evidence="18">
    <location>
        <begin position="557"/>
        <end position="574"/>
    </location>
</feature>
<dbReference type="InterPro" id="IPR011011">
    <property type="entry name" value="Znf_FYVE_PHD"/>
</dbReference>
<feature type="domain" description="PHD-type" evidence="20">
    <location>
        <begin position="147"/>
        <end position="198"/>
    </location>
</feature>
<feature type="compositionally biased region" description="Low complexity" evidence="18">
    <location>
        <begin position="925"/>
        <end position="934"/>
    </location>
</feature>
<dbReference type="PROSITE" id="PS51805">
    <property type="entry name" value="EPHD"/>
    <property type="match status" value="1"/>
</dbReference>
<keyword evidence="4" id="KW-0949">S-adenosyl-L-methionine</keyword>
<comment type="subcellular location">
    <subcellularLocation>
        <location evidence="1">Nucleus</location>
    </subcellularLocation>
</comment>
<comment type="catalytic activity">
    <reaction evidence="15">
        <text>L-lysyl(4)-[histone H3] + S-adenosyl-L-methionine = N(6)-methyl-L-lysyl(4)-[histone H3] + S-adenosyl-L-homocysteine + H(+)</text>
        <dbReference type="Rhea" id="RHEA:60264"/>
        <dbReference type="Rhea" id="RHEA-COMP:15543"/>
        <dbReference type="Rhea" id="RHEA-COMP:15547"/>
        <dbReference type="ChEBI" id="CHEBI:15378"/>
        <dbReference type="ChEBI" id="CHEBI:29969"/>
        <dbReference type="ChEBI" id="CHEBI:57856"/>
        <dbReference type="ChEBI" id="CHEBI:59789"/>
        <dbReference type="ChEBI" id="CHEBI:61929"/>
        <dbReference type="EC" id="2.1.1.364"/>
    </reaction>
    <physiologicalReaction direction="left-to-right" evidence="15">
        <dbReference type="Rhea" id="RHEA:60265"/>
    </physiologicalReaction>
</comment>
<dbReference type="EC" id="2.1.1.364" evidence="14"/>
<dbReference type="GO" id="GO:0032259">
    <property type="term" value="P:methylation"/>
    <property type="evidence" value="ECO:0007669"/>
    <property type="project" value="UniProtKB-KW"/>
</dbReference>
<keyword evidence="9" id="KW-0156">Chromatin regulator</keyword>
<keyword evidence="2" id="KW-0489">Methyltransferase</keyword>
<feature type="compositionally biased region" description="Polar residues" evidence="18">
    <location>
        <begin position="15"/>
        <end position="24"/>
    </location>
</feature>
<evidence type="ECO:0000256" key="4">
    <source>
        <dbReference type="ARBA" id="ARBA00022691"/>
    </source>
</evidence>
<dbReference type="InterPro" id="IPR036427">
    <property type="entry name" value="Bromodomain-like_sf"/>
</dbReference>
<dbReference type="InterPro" id="IPR013083">
    <property type="entry name" value="Znf_RING/FYVE/PHD"/>
</dbReference>
<evidence type="ECO:0000256" key="10">
    <source>
        <dbReference type="ARBA" id="ARBA00023015"/>
    </source>
</evidence>
<sequence length="1151" mass="127682">APSPPPTADKKGHKPQQSVPTQTPSKKDASSKIPLNETRRKPQQHSSQHHGSAALSDTTYLKPLKKPHSPSVPPSPKQRSKDKTAKPPGSSTLNWVNAPSTGNQSRSRALCDGVHRIRVDFKRDLDVEKVWEAGGLGLLTSVPVTPRVLCFLCASSGNVEFVFCQVCCEPFHLFCLGESERPLQEQFENWCCRRCRFCQACGRQHQKTKQQLLECDKCRNSYHPECLGPSHPTRPTKKKRVWVCNNCVRCKCCGATKPGKSWDAQWSHDFSMCHDCAKLFAKRNFCHICTKCYEDDEADAKMIECGRCHHRVHAKCEKLTDDMYELLSKLPESVAYTCTKCAERYPTEWRMALETQLQGCVHHVLTALLNSRTSSHLLRCKQAVKPPELNPETEESLPSCHQMEGPEPPVLTEVSPAPPSEFPPDLESVKKKMDQGRYSSVLEFSDDIVRIIQTAINGDGGHPESRKANSMVKSFFIRQMERIFPWFKVKESRFWEKQNVSANSGLLPNAVLPPSLDHNYAQWQERQELSRAKHSHLMKKIIPAPQPKTPGEQDSPASPPPLPAPLLLPPPPLIPDQEDGPELPPPPGIIDNRQCVLCHKYGDENTNEGGRLLYIGQNEWTHINCALWSSEVFEDDEGSLKNVHMAVLRGKQLRCEKCQLPGATVSCCLTSCTSNYHFMCARHCHCVFLEDKKVYCPKHSNLIKGEVVSEFKVTRRVLVDLEGISLRKKWLSGLEPENVHMMIGSMTIDCLGILTELSDCKQKLFPIGYQCSRVYWSTLDARKRCVYTCRILVCHPTVRESDLKNAVSPEENRTIVHSPPPMTDLDFPDPFESPRRSDSLSPNNTPKLRVYTRNRHPSYPPCQHSLGPSPIPSLGGNTQPQGQENVTAGESPANPSAQNANSHRSSCASLSPPLHQINRPRGVTSPPRVLSRPLTSPPPLIPSPARDPESKDTDKSRPPSRDFGSRSTERSKDFGSGKDRNTGTQFKQAGDEAKNPGLVPASSGQYSPPVGTAALTGQQRVGGTKHTDKQGKHAGKDQDDSMSPTSMPRHRLNSYSTQSTGNVTQATFHKDSVAGKTGCPQSSIQKSSARKSNDYLPGPVTAAALKPLWPSRTPAEEDVVKQGSMHSASPAASLAKEKQPKVKTAGSREVS</sequence>
<feature type="region of interest" description="Disordered" evidence="18">
    <location>
        <begin position="803"/>
        <end position="1151"/>
    </location>
</feature>
<feature type="compositionally biased region" description="Basic and acidic residues" evidence="18">
    <location>
        <begin position="1025"/>
        <end position="1039"/>
    </location>
</feature>
<keyword evidence="3" id="KW-0808">Transferase</keyword>
<evidence type="ECO:0000256" key="17">
    <source>
        <dbReference type="PROSITE-ProRule" id="PRU00146"/>
    </source>
</evidence>
<feature type="domain" description="PHD-type" evidence="21">
    <location>
        <begin position="592"/>
        <end position="700"/>
    </location>
</feature>
<dbReference type="Gene3D" id="3.30.160.360">
    <property type="match status" value="1"/>
</dbReference>
<evidence type="ECO:0000313" key="23">
    <source>
        <dbReference type="Proteomes" id="UP000007303"/>
    </source>
</evidence>
<evidence type="ECO:0000259" key="19">
    <source>
        <dbReference type="PROSITE" id="PS50014"/>
    </source>
</evidence>
<evidence type="ECO:0000256" key="3">
    <source>
        <dbReference type="ARBA" id="ARBA00022679"/>
    </source>
</evidence>
<feature type="compositionally biased region" description="Polar residues" evidence="18">
    <location>
        <begin position="875"/>
        <end position="909"/>
    </location>
</feature>
<evidence type="ECO:0000313" key="22">
    <source>
        <dbReference type="Ensembl" id="ENSTNIP00000002397.1"/>
    </source>
</evidence>
<dbReference type="PANTHER" id="PTHR45838">
    <property type="entry name" value="HISTONE-LYSINE-N-METHYLTRANSFERASE 2 KMT2 FAMILY MEMBER"/>
    <property type="match status" value="1"/>
</dbReference>
<evidence type="ECO:0000256" key="2">
    <source>
        <dbReference type="ARBA" id="ARBA00022603"/>
    </source>
</evidence>
<dbReference type="Pfam" id="PF05964">
    <property type="entry name" value="FYRN"/>
    <property type="match status" value="1"/>
</dbReference>
<dbReference type="PANTHER" id="PTHR45838:SF2">
    <property type="entry name" value="HISTONE-LYSINE N-METHYLTRANSFERASE 2A"/>
    <property type="match status" value="1"/>
</dbReference>
<keyword evidence="6" id="KW-0677">Repeat</keyword>
<evidence type="ECO:0000259" key="20">
    <source>
        <dbReference type="PROSITE" id="PS50016"/>
    </source>
</evidence>
<feature type="domain" description="PHD-type" evidence="20">
    <location>
        <begin position="283"/>
        <end position="344"/>
    </location>
</feature>
<dbReference type="InterPro" id="IPR019787">
    <property type="entry name" value="Znf_PHD-finger"/>
</dbReference>
<dbReference type="GO" id="GO:0140945">
    <property type="term" value="F:histone H3K4 monomethyltransferase activity"/>
    <property type="evidence" value="ECO:0007669"/>
    <property type="project" value="UniProtKB-EC"/>
</dbReference>
<dbReference type="Pfam" id="PF00628">
    <property type="entry name" value="PHD"/>
    <property type="match status" value="2"/>
</dbReference>
<accession>H3C2C9</accession>
<feature type="region of interest" description="Disordered" evidence="18">
    <location>
        <begin position="388"/>
        <end position="422"/>
    </location>
</feature>
<keyword evidence="10" id="KW-0805">Transcription regulation</keyword>
<evidence type="ECO:0000256" key="15">
    <source>
        <dbReference type="ARBA" id="ARBA00049353"/>
    </source>
</evidence>
<feature type="region of interest" description="Disordered" evidence="18">
    <location>
        <begin position="542"/>
        <end position="585"/>
    </location>
</feature>
<evidence type="ECO:0000256" key="12">
    <source>
        <dbReference type="ARBA" id="ARBA00023163"/>
    </source>
</evidence>
<dbReference type="PROSITE" id="PS51542">
    <property type="entry name" value="FYRN"/>
    <property type="match status" value="1"/>
</dbReference>
<name>H3C2C9_TETNG</name>
<evidence type="ECO:0000256" key="16">
    <source>
        <dbReference type="PROSITE-ProRule" id="PRU00035"/>
    </source>
</evidence>
<feature type="domain" description="Bromo" evidence="19">
    <location>
        <begin position="423"/>
        <end position="466"/>
    </location>
</feature>
<dbReference type="SMART" id="SM00541">
    <property type="entry name" value="FYRN"/>
    <property type="match status" value="1"/>
</dbReference>
<feature type="compositionally biased region" description="Polar residues" evidence="18">
    <location>
        <begin position="44"/>
        <end position="59"/>
    </location>
</feature>
<dbReference type="Gene3D" id="1.20.920.10">
    <property type="entry name" value="Bromodomain-like"/>
    <property type="match status" value="1"/>
</dbReference>
<dbReference type="SUPFAM" id="SSF47370">
    <property type="entry name" value="Bromodomain"/>
    <property type="match status" value="1"/>
</dbReference>
<organism evidence="22 23">
    <name type="scientific">Tetraodon nigroviridis</name>
    <name type="common">Spotted green pufferfish</name>
    <name type="synonym">Chelonodon nigroviridis</name>
    <dbReference type="NCBI Taxonomy" id="99883"/>
    <lineage>
        <taxon>Eukaryota</taxon>
        <taxon>Metazoa</taxon>
        <taxon>Chordata</taxon>
        <taxon>Craniata</taxon>
        <taxon>Vertebrata</taxon>
        <taxon>Euteleostomi</taxon>
        <taxon>Actinopterygii</taxon>
        <taxon>Neopterygii</taxon>
        <taxon>Teleostei</taxon>
        <taxon>Neoteleostei</taxon>
        <taxon>Acanthomorphata</taxon>
        <taxon>Eupercaria</taxon>
        <taxon>Tetraodontiformes</taxon>
        <taxon>Tetradontoidea</taxon>
        <taxon>Tetraodontidae</taxon>
        <taxon>Tetraodon</taxon>
    </lineage>
</organism>
<dbReference type="SMART" id="SM00249">
    <property type="entry name" value="PHD"/>
    <property type="match status" value="4"/>
</dbReference>
<feature type="compositionally biased region" description="Basic and acidic residues" evidence="18">
    <location>
        <begin position="946"/>
        <end position="981"/>
    </location>
</feature>
<dbReference type="Gene3D" id="3.30.40.10">
    <property type="entry name" value="Zinc/RING finger domain, C3HC4 (zinc finger)"/>
    <property type="match status" value="3"/>
</dbReference>
<dbReference type="FunFam" id="3.30.40.10:FF:000089">
    <property type="entry name" value="Histone-lysine N-methyltransferase"/>
    <property type="match status" value="1"/>
</dbReference>
<dbReference type="CDD" id="cd15592">
    <property type="entry name" value="PHD3_KMT2A"/>
    <property type="match status" value="1"/>
</dbReference>
<reference evidence="22" key="3">
    <citation type="submission" date="2025-09" db="UniProtKB">
        <authorList>
            <consortium name="Ensembl"/>
        </authorList>
    </citation>
    <scope>IDENTIFICATION</scope>
</reference>
<evidence type="ECO:0000256" key="18">
    <source>
        <dbReference type="SAM" id="MobiDB-lite"/>
    </source>
</evidence>
<keyword evidence="11 16" id="KW-0103">Bromodomain</keyword>
<evidence type="ECO:0000256" key="6">
    <source>
        <dbReference type="ARBA" id="ARBA00022737"/>
    </source>
</evidence>
<dbReference type="InterPro" id="IPR001965">
    <property type="entry name" value="Znf_PHD"/>
</dbReference>
<evidence type="ECO:0000256" key="9">
    <source>
        <dbReference type="ARBA" id="ARBA00022853"/>
    </source>
</evidence>
<evidence type="ECO:0000256" key="13">
    <source>
        <dbReference type="ARBA" id="ARBA00023242"/>
    </source>
</evidence>
<dbReference type="HOGENOM" id="CLU_277021_0_0_1"/>
<evidence type="ECO:0000256" key="8">
    <source>
        <dbReference type="ARBA" id="ARBA00022833"/>
    </source>
</evidence>
<proteinExistence type="predicted"/>
<dbReference type="PROSITE" id="PS50014">
    <property type="entry name" value="BROMODOMAIN_2"/>
    <property type="match status" value="1"/>
</dbReference>